<evidence type="ECO:0000313" key="10">
    <source>
        <dbReference type="EMBL" id="GMM54070.1"/>
    </source>
</evidence>
<evidence type="ECO:0000313" key="11">
    <source>
        <dbReference type="Proteomes" id="UP001377567"/>
    </source>
</evidence>
<name>A0AAV5RRD7_MAUHU</name>
<comment type="caution">
    <text evidence="10">The sequence shown here is derived from an EMBL/GenBank/DDBJ whole genome shotgun (WGS) entry which is preliminary data.</text>
</comment>
<feature type="transmembrane region" description="Helical" evidence="8">
    <location>
        <begin position="176"/>
        <end position="196"/>
    </location>
</feature>
<feature type="transmembrane region" description="Helical" evidence="8">
    <location>
        <begin position="458"/>
        <end position="477"/>
    </location>
</feature>
<dbReference type="GO" id="GO:0005886">
    <property type="term" value="C:plasma membrane"/>
    <property type="evidence" value="ECO:0007669"/>
    <property type="project" value="UniProtKB-SubCell"/>
</dbReference>
<evidence type="ECO:0000256" key="7">
    <source>
        <dbReference type="ARBA" id="ARBA00023136"/>
    </source>
</evidence>
<dbReference type="EMBL" id="BTGD01000001">
    <property type="protein sequence ID" value="GMM54070.1"/>
    <property type="molecule type" value="Genomic_DNA"/>
</dbReference>
<keyword evidence="11" id="KW-1185">Reference proteome</keyword>
<evidence type="ECO:0000256" key="3">
    <source>
        <dbReference type="ARBA" id="ARBA00007168"/>
    </source>
</evidence>
<evidence type="ECO:0000256" key="2">
    <source>
        <dbReference type="ARBA" id="ARBA00004651"/>
    </source>
</evidence>
<dbReference type="Pfam" id="PF04515">
    <property type="entry name" value="Choline_transpo"/>
    <property type="match status" value="1"/>
</dbReference>
<comment type="subcellular location">
    <subcellularLocation>
        <location evidence="2 8">Cell membrane</location>
        <topology evidence="2 8">Multi-pass membrane protein</topology>
    </subcellularLocation>
</comment>
<dbReference type="PANTHER" id="PTHR12385">
    <property type="entry name" value="CHOLINE TRANSPORTER-LIKE (SLC FAMILY 44)"/>
    <property type="match status" value="1"/>
</dbReference>
<keyword evidence="7 8" id="KW-0472">Membrane</keyword>
<feature type="transmembrane region" description="Helical" evidence="8">
    <location>
        <begin position="392"/>
        <end position="411"/>
    </location>
</feature>
<keyword evidence="6 8" id="KW-1133">Transmembrane helix</keyword>
<feature type="transmembrane region" description="Helical" evidence="8">
    <location>
        <begin position="148"/>
        <end position="169"/>
    </location>
</feature>
<organism evidence="10 11">
    <name type="scientific">Maudiozyma humilis</name>
    <name type="common">Sour dough yeast</name>
    <name type="synonym">Kazachstania humilis</name>
    <dbReference type="NCBI Taxonomy" id="51915"/>
    <lineage>
        <taxon>Eukaryota</taxon>
        <taxon>Fungi</taxon>
        <taxon>Dikarya</taxon>
        <taxon>Ascomycota</taxon>
        <taxon>Saccharomycotina</taxon>
        <taxon>Saccharomycetes</taxon>
        <taxon>Saccharomycetales</taxon>
        <taxon>Saccharomycetaceae</taxon>
        <taxon>Maudiozyma</taxon>
    </lineage>
</organism>
<dbReference type="Proteomes" id="UP001377567">
    <property type="component" value="Unassembled WGS sequence"/>
</dbReference>
<feature type="transmembrane region" description="Helical" evidence="8">
    <location>
        <begin position="484"/>
        <end position="505"/>
    </location>
</feature>
<accession>A0AAV5RRD7</accession>
<evidence type="ECO:0000256" key="6">
    <source>
        <dbReference type="ARBA" id="ARBA00022989"/>
    </source>
</evidence>
<protein>
    <recommendedName>
        <fullName evidence="4 8">Protein PNS1</fullName>
    </recommendedName>
</protein>
<sequence>MEDSDERTKASSVQDIHRPAMPPPAYVLPPQKMENVTGVDSTNNNELEDITLNQSYQQAHYGYYSGKPEVQQQINEKDENDSNFEAAFPIVKQHSVLNDWPFIIIFLATCGGFIVIASLTLRGWSHTYSQNGSGIYTSNQTGSPNTNAVIMLVFSCVIAFSFALLGLVLCRFFPKMFIITGMVVNIIACLGTAIMYMSLRYWSAGIVFLIFTGFTAFCYWGMRKRIPLSVAIIKIIINAMKVCPQTLFIGFGGSIVASGFGFLFSTIVVATYMKYNPTIENEGCDVSGGNCSHAKVIGILVALFFCGYYITEVIRNVIHVSVSGVFGSWYYRYKSDQGMPKWPAFGALKRALSVSFGSICFGSLIVALIDTLRQFLNLIRQSISQNGQYGQWASIILLLLKWVMVFLKWLAQYFNHYAYSFIALYGKPYLEAARDTWSMMKQKGIDALINDSLINTALGFYALFVSYISTLFAFLYLRFTSPGYNATGAFNASLMAFAFVISLQICNITSEVIKSGVATFFIALGNDPEVFQACYPNEFDEIFRAYPEVLQKLTQNPHVPGG</sequence>
<evidence type="ECO:0000256" key="4">
    <source>
        <dbReference type="ARBA" id="ARBA00015388"/>
    </source>
</evidence>
<gene>
    <name evidence="10" type="ORF">DAKH74_006860</name>
</gene>
<feature type="region of interest" description="Disordered" evidence="9">
    <location>
        <begin position="1"/>
        <end position="30"/>
    </location>
</feature>
<feature type="transmembrane region" description="Helical" evidence="8">
    <location>
        <begin position="100"/>
        <end position="121"/>
    </location>
</feature>
<dbReference type="AlphaFoldDB" id="A0AAV5RRD7"/>
<comment type="similarity">
    <text evidence="3 8">Belongs to the CTL (choline transporter-like) family.</text>
</comment>
<proteinExistence type="inferred from homology"/>
<dbReference type="InterPro" id="IPR007603">
    <property type="entry name" value="Choline_transptr-like"/>
</dbReference>
<evidence type="ECO:0000256" key="5">
    <source>
        <dbReference type="ARBA" id="ARBA00022692"/>
    </source>
</evidence>
<feature type="transmembrane region" description="Helical" evidence="8">
    <location>
        <begin position="292"/>
        <end position="310"/>
    </location>
</feature>
<evidence type="ECO:0000256" key="9">
    <source>
        <dbReference type="SAM" id="MobiDB-lite"/>
    </source>
</evidence>
<feature type="transmembrane region" description="Helical" evidence="8">
    <location>
        <begin position="242"/>
        <end position="272"/>
    </location>
</feature>
<comment type="function">
    <text evidence="1 8">Probably involved in transport through the plasma membrane.</text>
</comment>
<keyword evidence="5 8" id="KW-0812">Transmembrane</keyword>
<dbReference type="PANTHER" id="PTHR12385:SF4">
    <property type="entry name" value="PROTEIN PNS1"/>
    <property type="match status" value="1"/>
</dbReference>
<reference evidence="10 11" key="1">
    <citation type="journal article" date="2023" name="Elife">
        <title>Identification of key yeast species and microbe-microbe interactions impacting larval growth of Drosophila in the wild.</title>
        <authorList>
            <person name="Mure A."/>
            <person name="Sugiura Y."/>
            <person name="Maeda R."/>
            <person name="Honda K."/>
            <person name="Sakurai N."/>
            <person name="Takahashi Y."/>
            <person name="Watada M."/>
            <person name="Katoh T."/>
            <person name="Gotoh A."/>
            <person name="Gotoh Y."/>
            <person name="Taniguchi I."/>
            <person name="Nakamura K."/>
            <person name="Hayashi T."/>
            <person name="Katayama T."/>
            <person name="Uemura T."/>
            <person name="Hattori Y."/>
        </authorList>
    </citation>
    <scope>NUCLEOTIDE SEQUENCE [LARGE SCALE GENOMIC DNA]</scope>
    <source>
        <strain evidence="10 11">KH-74</strain>
    </source>
</reference>
<evidence type="ECO:0000256" key="1">
    <source>
        <dbReference type="ARBA" id="ARBA00002957"/>
    </source>
</evidence>
<evidence type="ECO:0000256" key="8">
    <source>
        <dbReference type="RuleBase" id="RU368066"/>
    </source>
</evidence>
<feature type="transmembrane region" description="Helical" evidence="8">
    <location>
        <begin position="353"/>
        <end position="372"/>
    </location>
</feature>
<dbReference type="GO" id="GO:0022857">
    <property type="term" value="F:transmembrane transporter activity"/>
    <property type="evidence" value="ECO:0007669"/>
    <property type="project" value="UniProtKB-UniRule"/>
</dbReference>
<feature type="transmembrane region" description="Helical" evidence="8">
    <location>
        <begin position="202"/>
        <end position="222"/>
    </location>
</feature>